<dbReference type="Pfam" id="PF01047">
    <property type="entry name" value="MarR"/>
    <property type="match status" value="1"/>
</dbReference>
<evidence type="ECO:0000313" key="6">
    <source>
        <dbReference type="Proteomes" id="UP000662747"/>
    </source>
</evidence>
<sequence length="139" mass="15737">MERIEDCINFLAGKAYQQLNQEAKRRLAEFGVTPPQYAVLKVLWQQDGQSGAAIGERLVLDSATVTGLIDRLSGAGLIERRADPEDRRVNRLYLTRSGRALQAPLDREMDEMNEKVFARLGLRDAQKLRELLAKLGQER</sequence>
<dbReference type="RefSeq" id="WP_206720387.1">
    <property type="nucleotide sequence ID" value="NZ_CP071090.1"/>
</dbReference>
<reference evidence="5 6" key="1">
    <citation type="submission" date="2021-02" db="EMBL/GenBank/DDBJ databases">
        <title>De Novo genome assembly of isolated myxobacteria.</title>
        <authorList>
            <person name="Stevens D.C."/>
        </authorList>
    </citation>
    <scope>NUCLEOTIDE SEQUENCE [LARGE SCALE GENOMIC DNA]</scope>
    <source>
        <strain evidence="6">SCPEA02</strain>
    </source>
</reference>
<keyword evidence="6" id="KW-1185">Reference proteome</keyword>
<gene>
    <name evidence="5" type="ORF">JY651_25920</name>
</gene>
<evidence type="ECO:0000313" key="5">
    <source>
        <dbReference type="EMBL" id="QSQ18799.1"/>
    </source>
</evidence>
<keyword evidence="3" id="KW-0804">Transcription</keyword>
<dbReference type="InterPro" id="IPR000835">
    <property type="entry name" value="HTH_MarR-typ"/>
</dbReference>
<dbReference type="EMBL" id="CP071090">
    <property type="protein sequence ID" value="QSQ18799.1"/>
    <property type="molecule type" value="Genomic_DNA"/>
</dbReference>
<dbReference type="PANTHER" id="PTHR42756">
    <property type="entry name" value="TRANSCRIPTIONAL REGULATOR, MARR"/>
    <property type="match status" value="1"/>
</dbReference>
<name>A0ABX7NMU2_9BACT</name>
<dbReference type="Proteomes" id="UP000662747">
    <property type="component" value="Chromosome"/>
</dbReference>
<evidence type="ECO:0000256" key="1">
    <source>
        <dbReference type="ARBA" id="ARBA00023015"/>
    </source>
</evidence>
<keyword evidence="2" id="KW-0238">DNA-binding</keyword>
<proteinExistence type="predicted"/>
<protein>
    <submittedName>
        <fullName evidence="5">MarR family transcriptional regulator</fullName>
    </submittedName>
</protein>
<dbReference type="SMART" id="SM00347">
    <property type="entry name" value="HTH_MARR"/>
    <property type="match status" value="1"/>
</dbReference>
<dbReference type="SUPFAM" id="SSF46785">
    <property type="entry name" value="Winged helix' DNA-binding domain"/>
    <property type="match status" value="1"/>
</dbReference>
<dbReference type="InterPro" id="IPR036390">
    <property type="entry name" value="WH_DNA-bd_sf"/>
</dbReference>
<dbReference type="PROSITE" id="PS50995">
    <property type="entry name" value="HTH_MARR_2"/>
    <property type="match status" value="1"/>
</dbReference>
<keyword evidence="1" id="KW-0805">Transcription regulation</keyword>
<accession>A0ABX7NMU2</accession>
<dbReference type="PRINTS" id="PR00598">
    <property type="entry name" value="HTHMARR"/>
</dbReference>
<dbReference type="InterPro" id="IPR036388">
    <property type="entry name" value="WH-like_DNA-bd_sf"/>
</dbReference>
<dbReference type="PANTHER" id="PTHR42756:SF1">
    <property type="entry name" value="TRANSCRIPTIONAL REPRESSOR OF EMRAB OPERON"/>
    <property type="match status" value="1"/>
</dbReference>
<evidence type="ECO:0000256" key="2">
    <source>
        <dbReference type="ARBA" id="ARBA00023125"/>
    </source>
</evidence>
<organism evidence="5 6">
    <name type="scientific">Pyxidicoccus parkwayensis</name>
    <dbReference type="NCBI Taxonomy" id="2813578"/>
    <lineage>
        <taxon>Bacteria</taxon>
        <taxon>Pseudomonadati</taxon>
        <taxon>Myxococcota</taxon>
        <taxon>Myxococcia</taxon>
        <taxon>Myxococcales</taxon>
        <taxon>Cystobacterineae</taxon>
        <taxon>Myxococcaceae</taxon>
        <taxon>Pyxidicoccus</taxon>
    </lineage>
</organism>
<evidence type="ECO:0000256" key="3">
    <source>
        <dbReference type="ARBA" id="ARBA00023163"/>
    </source>
</evidence>
<evidence type="ECO:0000259" key="4">
    <source>
        <dbReference type="PROSITE" id="PS50995"/>
    </source>
</evidence>
<feature type="domain" description="HTH marR-type" evidence="4">
    <location>
        <begin position="1"/>
        <end position="137"/>
    </location>
</feature>
<dbReference type="Gene3D" id="1.10.10.10">
    <property type="entry name" value="Winged helix-like DNA-binding domain superfamily/Winged helix DNA-binding domain"/>
    <property type="match status" value="1"/>
</dbReference>